<dbReference type="HOGENOM" id="CLU_3348524_0_0_9"/>
<dbReference type="PATRIC" id="fig|927704.6.peg.242"/>
<proteinExistence type="predicted"/>
<dbReference type="Proteomes" id="UP000007887">
    <property type="component" value="Chromosome"/>
</dbReference>
<dbReference type="AlphaFoldDB" id="I0GMF6"/>
<evidence type="ECO:0000313" key="2">
    <source>
        <dbReference type="Proteomes" id="UP000007887"/>
    </source>
</evidence>
<dbReference type="KEGG" id="sri:SELR_02350"/>
<organism evidence="1 2">
    <name type="scientific">Selenomonas ruminantium subsp. lactilytica (strain NBRC 103574 / TAM6421)</name>
    <dbReference type="NCBI Taxonomy" id="927704"/>
    <lineage>
        <taxon>Bacteria</taxon>
        <taxon>Bacillati</taxon>
        <taxon>Bacillota</taxon>
        <taxon>Negativicutes</taxon>
        <taxon>Selenomonadales</taxon>
        <taxon>Selenomonadaceae</taxon>
        <taxon>Selenomonas</taxon>
    </lineage>
</organism>
<sequence length="37" mass="4251">MTKTLNSAMIMGEIDNILHYHFVLQRQNGEDGYPVDV</sequence>
<name>I0GMF6_SELRL</name>
<protein>
    <submittedName>
        <fullName evidence="1">Uncharacterized protein</fullName>
    </submittedName>
</protein>
<accession>I0GMF6</accession>
<reference evidence="1 2" key="1">
    <citation type="submission" date="2011-10" db="EMBL/GenBank/DDBJ databases">
        <title>Whole genome sequence of Selenomonas ruminantium subsp. lactilytica TAM6421.</title>
        <authorList>
            <person name="Oguchi A."/>
            <person name="Ankai A."/>
            <person name="Kaneko J."/>
            <person name="Yamada-Narita S."/>
            <person name="Fukui S."/>
            <person name="Takahashi M."/>
            <person name="Onodera T."/>
            <person name="Kojima S."/>
            <person name="Fushimi T."/>
            <person name="Abe N."/>
            <person name="Kamio Y."/>
            <person name="Yamazaki S."/>
            <person name="Fujita N."/>
        </authorList>
    </citation>
    <scope>NUCLEOTIDE SEQUENCE [LARGE SCALE GENOMIC DNA]</scope>
    <source>
        <strain evidence="2">NBRC 103574 / TAM6421</strain>
    </source>
</reference>
<evidence type="ECO:0000313" key="1">
    <source>
        <dbReference type="EMBL" id="BAL81943.1"/>
    </source>
</evidence>
<dbReference type="EMBL" id="AP012292">
    <property type="protein sequence ID" value="BAL81943.1"/>
    <property type="molecule type" value="Genomic_DNA"/>
</dbReference>
<gene>
    <name evidence="1" type="ordered locus">SELR_02350</name>
</gene>